<feature type="compositionally biased region" description="Basic and acidic residues" evidence="1">
    <location>
        <begin position="32"/>
        <end position="47"/>
    </location>
</feature>
<feature type="compositionally biased region" description="Polar residues" evidence="1">
    <location>
        <begin position="48"/>
        <end position="58"/>
    </location>
</feature>
<reference evidence="3" key="2">
    <citation type="submission" date="2022-03" db="EMBL/GenBank/DDBJ databases">
        <title>Draft title - Genomic analysis of global carrot germplasm unveils the trajectory of domestication and the origin of high carotenoid orange carrot.</title>
        <authorList>
            <person name="Iorizzo M."/>
            <person name="Ellison S."/>
            <person name="Senalik D."/>
            <person name="Macko-Podgorni A."/>
            <person name="Grzebelus D."/>
            <person name="Bostan H."/>
            <person name="Rolling W."/>
            <person name="Curaba J."/>
            <person name="Simon P."/>
        </authorList>
    </citation>
    <scope>NUCLEOTIDE SEQUENCE</scope>
    <source>
        <tissue evidence="3">Leaf</tissue>
    </source>
</reference>
<gene>
    <name evidence="2" type="ORF">DCAR_022165</name>
    <name evidence="3" type="ORF">DCAR_0623988</name>
</gene>
<accession>A0A161ZUL0</accession>
<feature type="region of interest" description="Disordered" evidence="1">
    <location>
        <begin position="1"/>
        <end position="58"/>
    </location>
</feature>
<dbReference type="AlphaFoldDB" id="A0A161ZUL0"/>
<feature type="compositionally biased region" description="Basic residues" evidence="1">
    <location>
        <begin position="106"/>
        <end position="122"/>
    </location>
</feature>
<dbReference type="EMBL" id="CP093348">
    <property type="protein sequence ID" value="WOH04578.1"/>
    <property type="molecule type" value="Genomic_DNA"/>
</dbReference>
<keyword evidence="4" id="KW-1185">Reference proteome</keyword>
<feature type="compositionally biased region" description="Basic and acidic residues" evidence="1">
    <location>
        <begin position="87"/>
        <end position="100"/>
    </location>
</feature>
<dbReference type="Gramene" id="KZM90470">
    <property type="protein sequence ID" value="KZM90470"/>
    <property type="gene ID" value="DCAR_022165"/>
</dbReference>
<evidence type="ECO:0000256" key="1">
    <source>
        <dbReference type="SAM" id="MobiDB-lite"/>
    </source>
</evidence>
<name>A0A161ZUL0_DAUCS</name>
<dbReference type="EMBL" id="LNRQ01000006">
    <property type="protein sequence ID" value="KZM90470.1"/>
    <property type="molecule type" value="Genomic_DNA"/>
</dbReference>
<evidence type="ECO:0000313" key="3">
    <source>
        <dbReference type="EMBL" id="WOH04578.1"/>
    </source>
</evidence>
<reference evidence="2" key="1">
    <citation type="journal article" date="2016" name="Nat. Genet.">
        <title>A high-quality carrot genome assembly provides new insights into carotenoid accumulation and asterid genome evolution.</title>
        <authorList>
            <person name="Iorizzo M."/>
            <person name="Ellison S."/>
            <person name="Senalik D."/>
            <person name="Zeng P."/>
            <person name="Satapoomin P."/>
            <person name="Huang J."/>
            <person name="Bowman M."/>
            <person name="Iovene M."/>
            <person name="Sanseverino W."/>
            <person name="Cavagnaro P."/>
            <person name="Yildiz M."/>
            <person name="Macko-Podgorni A."/>
            <person name="Moranska E."/>
            <person name="Grzebelus E."/>
            <person name="Grzebelus D."/>
            <person name="Ashrafi H."/>
            <person name="Zheng Z."/>
            <person name="Cheng S."/>
            <person name="Spooner D."/>
            <person name="Van Deynze A."/>
            <person name="Simon P."/>
        </authorList>
    </citation>
    <scope>NUCLEOTIDE SEQUENCE [LARGE SCALE GENOMIC DNA]</scope>
    <source>
        <tissue evidence="2">Leaf</tissue>
    </source>
</reference>
<feature type="region of interest" description="Disordered" evidence="1">
    <location>
        <begin position="81"/>
        <end position="122"/>
    </location>
</feature>
<sequence>MDGCSTQSIERKDDARIDTMNQPGVNKKRRTDRCVVGKKKNVDDDPKSVQQNNETHLEKNQTALIENKKISDYESDLKLRGRGYTRHTSERKRPNGKDLLKSSIFKNKKHKGPRAKQNKIQV</sequence>
<protein>
    <submittedName>
        <fullName evidence="2">Uncharacterized protein</fullName>
    </submittedName>
</protein>
<dbReference type="Proteomes" id="UP000077755">
    <property type="component" value="Chromosome 6"/>
</dbReference>
<evidence type="ECO:0000313" key="2">
    <source>
        <dbReference type="EMBL" id="KZM90470.1"/>
    </source>
</evidence>
<evidence type="ECO:0000313" key="4">
    <source>
        <dbReference type="Proteomes" id="UP000077755"/>
    </source>
</evidence>
<proteinExistence type="predicted"/>
<organism evidence="2">
    <name type="scientific">Daucus carota subsp. sativus</name>
    <name type="common">Carrot</name>
    <dbReference type="NCBI Taxonomy" id="79200"/>
    <lineage>
        <taxon>Eukaryota</taxon>
        <taxon>Viridiplantae</taxon>
        <taxon>Streptophyta</taxon>
        <taxon>Embryophyta</taxon>
        <taxon>Tracheophyta</taxon>
        <taxon>Spermatophyta</taxon>
        <taxon>Magnoliopsida</taxon>
        <taxon>eudicotyledons</taxon>
        <taxon>Gunneridae</taxon>
        <taxon>Pentapetalae</taxon>
        <taxon>asterids</taxon>
        <taxon>campanulids</taxon>
        <taxon>Apiales</taxon>
        <taxon>Apiaceae</taxon>
        <taxon>Apioideae</taxon>
        <taxon>Scandiceae</taxon>
        <taxon>Daucinae</taxon>
        <taxon>Daucus</taxon>
        <taxon>Daucus sect. Daucus</taxon>
    </lineage>
</organism>